<dbReference type="Proteomes" id="UP001152798">
    <property type="component" value="Chromosome 4"/>
</dbReference>
<evidence type="ECO:0000313" key="8">
    <source>
        <dbReference type="Proteomes" id="UP001152798"/>
    </source>
</evidence>
<keyword evidence="8" id="KW-1185">Reference proteome</keyword>
<keyword evidence="3 6" id="KW-0812">Transmembrane</keyword>
<evidence type="ECO:0000256" key="6">
    <source>
        <dbReference type="RuleBase" id="RU363108"/>
    </source>
</evidence>
<comment type="caution">
    <text evidence="6">Lacks conserved residue(s) required for the propagation of feature annotation.</text>
</comment>
<keyword evidence="6" id="KW-0675">Receptor</keyword>
<feature type="transmembrane region" description="Helical" evidence="6">
    <location>
        <begin position="252"/>
        <end position="271"/>
    </location>
</feature>
<dbReference type="Pfam" id="PF08395">
    <property type="entry name" value="7tm_7"/>
    <property type="match status" value="1"/>
</dbReference>
<evidence type="ECO:0000256" key="3">
    <source>
        <dbReference type="ARBA" id="ARBA00022692"/>
    </source>
</evidence>
<keyword evidence="4 6" id="KW-1133">Transmembrane helix</keyword>
<evidence type="ECO:0000256" key="1">
    <source>
        <dbReference type="ARBA" id="ARBA00004651"/>
    </source>
</evidence>
<dbReference type="OrthoDB" id="6625921at2759"/>
<dbReference type="GO" id="GO:0005886">
    <property type="term" value="C:plasma membrane"/>
    <property type="evidence" value="ECO:0007669"/>
    <property type="project" value="UniProtKB-SubCell"/>
</dbReference>
<feature type="transmembrane region" description="Helical" evidence="6">
    <location>
        <begin position="122"/>
        <end position="143"/>
    </location>
</feature>
<evidence type="ECO:0000256" key="2">
    <source>
        <dbReference type="ARBA" id="ARBA00022475"/>
    </source>
</evidence>
<keyword evidence="2 6" id="KW-1003">Cell membrane</keyword>
<dbReference type="InterPro" id="IPR013604">
    <property type="entry name" value="7TM_chemorcpt"/>
</dbReference>
<evidence type="ECO:0000313" key="7">
    <source>
        <dbReference type="EMBL" id="CAH1399715.1"/>
    </source>
</evidence>
<dbReference type="GO" id="GO:0050909">
    <property type="term" value="P:sensory perception of taste"/>
    <property type="evidence" value="ECO:0007669"/>
    <property type="project" value="InterPro"/>
</dbReference>
<feature type="transmembrane region" description="Helical" evidence="6">
    <location>
        <begin position="227"/>
        <end position="245"/>
    </location>
</feature>
<keyword evidence="5 6" id="KW-0472">Membrane</keyword>
<dbReference type="AlphaFoldDB" id="A0A9P0MP77"/>
<comment type="similarity">
    <text evidence="6">Belongs to the insect chemoreceptor superfamily. Gustatory receptor (GR) family.</text>
</comment>
<organism evidence="7 8">
    <name type="scientific">Nezara viridula</name>
    <name type="common">Southern green stink bug</name>
    <name type="synonym">Cimex viridulus</name>
    <dbReference type="NCBI Taxonomy" id="85310"/>
    <lineage>
        <taxon>Eukaryota</taxon>
        <taxon>Metazoa</taxon>
        <taxon>Ecdysozoa</taxon>
        <taxon>Arthropoda</taxon>
        <taxon>Hexapoda</taxon>
        <taxon>Insecta</taxon>
        <taxon>Pterygota</taxon>
        <taxon>Neoptera</taxon>
        <taxon>Paraneoptera</taxon>
        <taxon>Hemiptera</taxon>
        <taxon>Heteroptera</taxon>
        <taxon>Panheteroptera</taxon>
        <taxon>Pentatomomorpha</taxon>
        <taxon>Pentatomoidea</taxon>
        <taxon>Pentatomidae</taxon>
        <taxon>Pentatominae</taxon>
        <taxon>Nezara</taxon>
    </lineage>
</organism>
<sequence>MKPIFILMRLIGRFPYSFTKTGIAPFSLISWPFLYSIVFHLIFVLLTAWSNKKIIIDKIYPSESYDETLFWSLLLLYAFQNFTGPITFWWDAPRTVRYFQKWKDFEDIWRCGTIYSVKRLRYIKVFTILLTPITIIIVIYEALILPQISVLIFVPYVPILIAAVLMLEHWWVSLHDLTMYSEKLLTSIFKAKNRRDMGYRRRMWLKISELVTEIGNATGASGLSYSSTYFVGFILSIYAILINIARPSSSNVSIWGLVFPAAYSAISYYLAADAAYRATERIGPAFTKKLLQIDLSFLQQSCLNEIDLLVNSLSAKAPVIEYLGFMKVTRSTFVHFVSSTLTYLVVLVQLKTNPKELGIDPILENDNSTSYENLTS</sequence>
<feature type="transmembrane region" description="Helical" evidence="6">
    <location>
        <begin position="150"/>
        <end position="172"/>
    </location>
</feature>
<comment type="function">
    <text evidence="6">Gustatory receptor which mediates acceptance or avoidance behavior, depending on its substrates.</text>
</comment>
<comment type="subcellular location">
    <subcellularLocation>
        <location evidence="1 6">Cell membrane</location>
        <topology evidence="1 6">Multi-pass membrane protein</topology>
    </subcellularLocation>
</comment>
<gene>
    <name evidence="7" type="ORF">NEZAVI_LOCUS9110</name>
</gene>
<protein>
    <recommendedName>
        <fullName evidence="6">Gustatory receptor</fullName>
    </recommendedName>
</protein>
<feature type="transmembrane region" description="Helical" evidence="6">
    <location>
        <begin position="28"/>
        <end position="49"/>
    </location>
</feature>
<dbReference type="EMBL" id="OV725080">
    <property type="protein sequence ID" value="CAH1399715.1"/>
    <property type="molecule type" value="Genomic_DNA"/>
</dbReference>
<reference evidence="7" key="1">
    <citation type="submission" date="2022-01" db="EMBL/GenBank/DDBJ databases">
        <authorList>
            <person name="King R."/>
        </authorList>
    </citation>
    <scope>NUCLEOTIDE SEQUENCE</scope>
</reference>
<feature type="transmembrane region" description="Helical" evidence="6">
    <location>
        <begin position="69"/>
        <end position="90"/>
    </location>
</feature>
<accession>A0A9P0MP77</accession>
<name>A0A9P0MP77_NEZVI</name>
<keyword evidence="6" id="KW-0807">Transducer</keyword>
<evidence type="ECO:0000256" key="4">
    <source>
        <dbReference type="ARBA" id="ARBA00022989"/>
    </source>
</evidence>
<dbReference type="GO" id="GO:0007165">
    <property type="term" value="P:signal transduction"/>
    <property type="evidence" value="ECO:0007669"/>
    <property type="project" value="UniProtKB-KW"/>
</dbReference>
<proteinExistence type="inferred from homology"/>
<evidence type="ECO:0000256" key="5">
    <source>
        <dbReference type="ARBA" id="ARBA00023136"/>
    </source>
</evidence>